<keyword evidence="7" id="KW-0830">Ubiquinone</keyword>
<keyword evidence="4 8" id="KW-1133">Transmembrane helix</keyword>
<feature type="transmembrane region" description="Helical" evidence="8">
    <location>
        <begin position="310"/>
        <end position="332"/>
    </location>
</feature>
<comment type="similarity">
    <text evidence="2 6">Belongs to the complex I subunit 1 family.</text>
</comment>
<gene>
    <name evidence="9" type="primary">nad1</name>
</gene>
<feature type="transmembrane region" description="Helical" evidence="8">
    <location>
        <begin position="352"/>
        <end position="372"/>
    </location>
</feature>
<dbReference type="EMBL" id="KJ679272">
    <property type="protein sequence ID" value="AID52029.1"/>
    <property type="molecule type" value="Genomic_DNA"/>
</dbReference>
<dbReference type="RefSeq" id="YP_009117114.1">
    <property type="nucleotide sequence ID" value="NC_026286.1"/>
</dbReference>
<comment type="catalytic activity">
    <reaction evidence="7">
        <text>a ubiquinone + NADH + 5 H(+)(in) = a ubiquinol + NAD(+) + 4 H(+)(out)</text>
        <dbReference type="Rhea" id="RHEA:29091"/>
        <dbReference type="Rhea" id="RHEA-COMP:9565"/>
        <dbReference type="Rhea" id="RHEA-COMP:9566"/>
        <dbReference type="ChEBI" id="CHEBI:15378"/>
        <dbReference type="ChEBI" id="CHEBI:16389"/>
        <dbReference type="ChEBI" id="CHEBI:17976"/>
        <dbReference type="ChEBI" id="CHEBI:57540"/>
        <dbReference type="ChEBI" id="CHEBI:57945"/>
        <dbReference type="EC" id="7.1.1.2"/>
    </reaction>
</comment>
<name>A0A0B4MZ02_9EUKA</name>
<feature type="transmembrane region" description="Helical" evidence="8">
    <location>
        <begin position="202"/>
        <end position="220"/>
    </location>
</feature>
<feature type="transmembrane region" description="Helical" evidence="8">
    <location>
        <begin position="232"/>
        <end position="252"/>
    </location>
</feature>
<dbReference type="InterPro" id="IPR001694">
    <property type="entry name" value="NADH_UbQ_OxRdtase_su1/FPO"/>
</dbReference>
<protein>
    <recommendedName>
        <fullName evidence="7">NADH-ubiquinone oxidoreductase chain 1</fullName>
        <ecNumber evidence="7">7.1.1.2</ecNumber>
    </recommendedName>
</protein>
<feature type="transmembrane region" description="Helical" evidence="8">
    <location>
        <begin position="126"/>
        <end position="149"/>
    </location>
</feature>
<feature type="transmembrane region" description="Helical" evidence="8">
    <location>
        <begin position="61"/>
        <end position="81"/>
    </location>
</feature>
<dbReference type="GO" id="GO:0005743">
    <property type="term" value="C:mitochondrial inner membrane"/>
    <property type="evidence" value="ECO:0007669"/>
    <property type="project" value="UniProtKB-SubCell"/>
</dbReference>
<feature type="transmembrane region" description="Helical" evidence="8">
    <location>
        <begin position="281"/>
        <end position="304"/>
    </location>
</feature>
<dbReference type="InterPro" id="IPR018086">
    <property type="entry name" value="NADH_UbQ_OxRdtase_su1_CS"/>
</dbReference>
<geneLocation type="mitochondrion" evidence="9"/>
<keyword evidence="7 9" id="KW-0496">Mitochondrion</keyword>
<sequence>MNGRQYHTHSEFLEDSIKNGEIKFIIHADSAFNKIYYFGEFLYELGYYFLFTFLPLTTYNIYFILCSLISTLLIAAFATLIERKVMSSVQRRRGPNKIGLFGIFQPIADGVKLLLKEIIIPSKADLLIFIFTPIYSFVLSLLIWLFIPFSLTTQMLSTPLSLLYVLAISNLAVFGIIFSGWSSNSKYSFLGSLRASSQMISYEIAFSVVWLIIILINGNLDMVNLIYFQTEYVINFIPLLPIYFIFFIIILAETNRAPFDLPEAESELVAGYNVEFSGMGFAFLFLAEYSNIACMSAIITIFFFSNDIGINYLNFIYFGLKVTIHVIIFVVIRATLPRFRYDMVMNIMWKKILLFLIIMFFFYFFLKFILIYTEMYLMLI</sequence>
<dbReference type="PROSITE" id="PS00668">
    <property type="entry name" value="COMPLEX1_ND1_2"/>
    <property type="match status" value="1"/>
</dbReference>
<reference evidence="9" key="1">
    <citation type="journal article" date="2014" name="Genome Biol. Evol.">
        <title>Missing genes, multiple ORFs, and C-to-U type RNA editing in Acrasis kona (Heterolobosea, Excavata) mitochondrial DNA.</title>
        <authorList>
            <person name="Fu C.J."/>
            <person name="Sheikh S."/>
            <person name="Miao W."/>
            <person name="Andersson S.G."/>
            <person name="Baldauf S.L."/>
        </authorList>
    </citation>
    <scope>NUCLEOTIDE SEQUENCE</scope>
    <source>
        <strain evidence="9">ATCC MYA-3509</strain>
    </source>
</reference>
<keyword evidence="5 8" id="KW-0472">Membrane</keyword>
<evidence type="ECO:0000256" key="3">
    <source>
        <dbReference type="ARBA" id="ARBA00022692"/>
    </source>
</evidence>
<evidence type="ECO:0000256" key="7">
    <source>
        <dbReference type="RuleBase" id="RU000473"/>
    </source>
</evidence>
<keyword evidence="3 6" id="KW-0812">Transmembrane</keyword>
<dbReference type="PANTHER" id="PTHR11432:SF3">
    <property type="entry name" value="NADH-UBIQUINONE OXIDOREDUCTASE CHAIN 1"/>
    <property type="match status" value="1"/>
</dbReference>
<proteinExistence type="inferred from homology"/>
<dbReference type="AlphaFoldDB" id="A0A0B4MZ02"/>
<evidence type="ECO:0000256" key="8">
    <source>
        <dbReference type="SAM" id="Phobius"/>
    </source>
</evidence>
<evidence type="ECO:0000256" key="6">
    <source>
        <dbReference type="RuleBase" id="RU000471"/>
    </source>
</evidence>
<evidence type="ECO:0000256" key="2">
    <source>
        <dbReference type="ARBA" id="ARBA00010535"/>
    </source>
</evidence>
<comment type="subcellular location">
    <subcellularLocation>
        <location evidence="1">Membrane</location>
        <topology evidence="1">Multi-pass membrane protein</topology>
    </subcellularLocation>
    <subcellularLocation>
        <location evidence="6">Mitochondrion inner membrane</location>
        <topology evidence="6">Multi-pass membrane protein</topology>
    </subcellularLocation>
</comment>
<dbReference type="Pfam" id="PF00146">
    <property type="entry name" value="NADHdh"/>
    <property type="match status" value="1"/>
</dbReference>
<keyword evidence="6" id="KW-0520">NAD</keyword>
<evidence type="ECO:0000256" key="4">
    <source>
        <dbReference type="ARBA" id="ARBA00022989"/>
    </source>
</evidence>
<organism evidence="9">
    <name type="scientific">Acrasis kona</name>
    <dbReference type="NCBI Taxonomy" id="1008807"/>
    <lineage>
        <taxon>Eukaryota</taxon>
        <taxon>Discoba</taxon>
        <taxon>Heterolobosea</taxon>
        <taxon>Tetramitia</taxon>
        <taxon>Eutetramitia</taxon>
        <taxon>Acrasidae</taxon>
        <taxon>Acrasis</taxon>
    </lineage>
</organism>
<feature type="transmembrane region" description="Helical" evidence="8">
    <location>
        <begin position="35"/>
        <end position="55"/>
    </location>
</feature>
<feature type="transmembrane region" description="Helical" evidence="8">
    <location>
        <begin position="161"/>
        <end position="181"/>
    </location>
</feature>
<dbReference type="EC" id="7.1.1.2" evidence="7"/>
<dbReference type="PANTHER" id="PTHR11432">
    <property type="entry name" value="NADH DEHYDROGENASE SUBUNIT 1"/>
    <property type="match status" value="1"/>
</dbReference>
<dbReference type="GeneID" id="22974588"/>
<dbReference type="PROSITE" id="PS00667">
    <property type="entry name" value="COMPLEX1_ND1_1"/>
    <property type="match status" value="1"/>
</dbReference>
<evidence type="ECO:0000256" key="5">
    <source>
        <dbReference type="ARBA" id="ARBA00023136"/>
    </source>
</evidence>
<dbReference type="HAMAP" id="MF_01350">
    <property type="entry name" value="NDH1_NuoH"/>
    <property type="match status" value="1"/>
</dbReference>
<dbReference type="GO" id="GO:0009060">
    <property type="term" value="P:aerobic respiration"/>
    <property type="evidence" value="ECO:0007669"/>
    <property type="project" value="TreeGrafter"/>
</dbReference>
<reference evidence="9" key="2">
    <citation type="submission" date="2014-04" db="EMBL/GenBank/DDBJ databases">
        <authorList>
            <person name="Fu C.-J."/>
            <person name="Sheikh S."/>
            <person name="Miao W."/>
            <person name="Andersson S.G.E."/>
            <person name="Baldauf S.L."/>
        </authorList>
    </citation>
    <scope>NUCLEOTIDE SEQUENCE</scope>
    <source>
        <strain evidence="9">ATCC MYA-3509</strain>
    </source>
</reference>
<accession>A0A0B4MZ02</accession>
<dbReference type="GO" id="GO:0008137">
    <property type="term" value="F:NADH dehydrogenase (ubiquinone) activity"/>
    <property type="evidence" value="ECO:0007669"/>
    <property type="project" value="UniProtKB-EC"/>
</dbReference>
<evidence type="ECO:0000256" key="1">
    <source>
        <dbReference type="ARBA" id="ARBA00004141"/>
    </source>
</evidence>
<dbReference type="GO" id="GO:0003954">
    <property type="term" value="F:NADH dehydrogenase activity"/>
    <property type="evidence" value="ECO:0007669"/>
    <property type="project" value="TreeGrafter"/>
</dbReference>
<evidence type="ECO:0000313" key="9">
    <source>
        <dbReference type="EMBL" id="AID52029.1"/>
    </source>
</evidence>